<gene>
    <name evidence="2" type="ORF">GC106_30910</name>
</gene>
<evidence type="ECO:0000313" key="3">
    <source>
        <dbReference type="Proteomes" id="UP000763557"/>
    </source>
</evidence>
<comment type="caution">
    <text evidence="2">The sequence shown here is derived from an EMBL/GenBank/DDBJ whole genome shotgun (WGS) entry which is preliminary data.</text>
</comment>
<dbReference type="RefSeq" id="WP_173130829.1">
    <property type="nucleotide sequence ID" value="NZ_CBCSGW010000058.1"/>
</dbReference>
<name>A0ABX2F3G4_9PSEU</name>
<protein>
    <submittedName>
        <fullName evidence="2">Uncharacterized protein</fullName>
    </submittedName>
</protein>
<proteinExistence type="predicted"/>
<evidence type="ECO:0000313" key="2">
    <source>
        <dbReference type="EMBL" id="NRN65876.1"/>
    </source>
</evidence>
<dbReference type="EMBL" id="JAAATY010000008">
    <property type="protein sequence ID" value="NRN65876.1"/>
    <property type="molecule type" value="Genomic_DNA"/>
</dbReference>
<feature type="compositionally biased region" description="Basic and acidic residues" evidence="1">
    <location>
        <begin position="34"/>
        <end position="48"/>
    </location>
</feature>
<keyword evidence="3" id="KW-1185">Reference proteome</keyword>
<accession>A0ABX2F3G4</accession>
<reference evidence="2 3" key="1">
    <citation type="submission" date="2020-01" db="EMBL/GenBank/DDBJ databases">
        <title>Kibdelosporangium persica a novel Actinomycetes from a hot desert in Iran.</title>
        <authorList>
            <person name="Safaei N."/>
            <person name="Zaburannyi N."/>
            <person name="Mueller R."/>
            <person name="Wink J."/>
        </authorList>
    </citation>
    <scope>NUCLEOTIDE SEQUENCE [LARGE SCALE GENOMIC DNA]</scope>
    <source>
        <strain evidence="2 3">4NS15</strain>
    </source>
</reference>
<sequence>MTSSTKENVLPGEDGAVRTIAGTTILPAPVEQPQEEREQVETQEHIHTPDCSGGCIHKGA</sequence>
<feature type="region of interest" description="Disordered" evidence="1">
    <location>
        <begin position="30"/>
        <end position="60"/>
    </location>
</feature>
<dbReference type="Proteomes" id="UP000763557">
    <property type="component" value="Unassembled WGS sequence"/>
</dbReference>
<organism evidence="2 3">
    <name type="scientific">Kibdelosporangium persicum</name>
    <dbReference type="NCBI Taxonomy" id="2698649"/>
    <lineage>
        <taxon>Bacteria</taxon>
        <taxon>Bacillati</taxon>
        <taxon>Actinomycetota</taxon>
        <taxon>Actinomycetes</taxon>
        <taxon>Pseudonocardiales</taxon>
        <taxon>Pseudonocardiaceae</taxon>
        <taxon>Kibdelosporangium</taxon>
    </lineage>
</organism>
<evidence type="ECO:0000256" key="1">
    <source>
        <dbReference type="SAM" id="MobiDB-lite"/>
    </source>
</evidence>